<dbReference type="AlphaFoldDB" id="A0A842YPE7"/>
<gene>
    <name evidence="1" type="ORF">DNK57_06750</name>
</gene>
<evidence type="ECO:0000313" key="2">
    <source>
        <dbReference type="Proteomes" id="UP000646659"/>
    </source>
</evidence>
<name>A0A842YPE7_METTF</name>
<reference evidence="1" key="1">
    <citation type="submission" date="2018-06" db="EMBL/GenBank/DDBJ databases">
        <title>Draft genome sequence of Methanothermobacter thermautotrophicus Strain WHS, a thermophilic, hydrogenotrophic methanogen isolated from Washburn Hot Springs in Yellowstone National Park, USA.</title>
        <authorList>
            <person name="Mckay L.J."/>
            <person name="Klingelsmith K."/>
            <person name="Inskeep W.P."/>
            <person name="Fields M.W."/>
        </authorList>
    </citation>
    <scope>NUCLEOTIDE SEQUENCE</scope>
    <source>
        <strain evidence="1">WHS</strain>
    </source>
</reference>
<dbReference type="Proteomes" id="UP000646659">
    <property type="component" value="Unassembled WGS sequence"/>
</dbReference>
<protein>
    <submittedName>
        <fullName evidence="1">Uncharacterized protein</fullName>
    </submittedName>
</protein>
<accession>A0A842YPE7</accession>
<sequence length="68" mass="7752">MVPIGMLMFYVLCTYRDLVLRKSLFGRIIILTYEHFGPIFAGIIKHSAILRLLTQMLVEPSAKAAKKL</sequence>
<comment type="caution">
    <text evidence="1">The sequence shown here is derived from an EMBL/GenBank/DDBJ whole genome shotgun (WGS) entry which is preliminary data.</text>
</comment>
<proteinExistence type="predicted"/>
<organism evidence="1 2">
    <name type="scientific">Methanothermobacter thermautotrophicus</name>
    <name type="common">Methanobacterium thermoformicicum</name>
    <dbReference type="NCBI Taxonomy" id="145262"/>
    <lineage>
        <taxon>Archaea</taxon>
        <taxon>Methanobacteriati</taxon>
        <taxon>Methanobacteriota</taxon>
        <taxon>Methanomada group</taxon>
        <taxon>Methanobacteria</taxon>
        <taxon>Methanobacteriales</taxon>
        <taxon>Methanobacteriaceae</taxon>
        <taxon>Methanothermobacter</taxon>
    </lineage>
</organism>
<evidence type="ECO:0000313" key="1">
    <source>
        <dbReference type="EMBL" id="MBE2900490.1"/>
    </source>
</evidence>
<dbReference type="EMBL" id="QKOF01000006">
    <property type="protein sequence ID" value="MBE2900490.1"/>
    <property type="molecule type" value="Genomic_DNA"/>
</dbReference>